<dbReference type="InterPro" id="IPR036291">
    <property type="entry name" value="NAD(P)-bd_dom_sf"/>
</dbReference>
<dbReference type="Proteomes" id="UP000323521">
    <property type="component" value="Chromosome"/>
</dbReference>
<name>A0A3G1KMS5_FORW1</name>
<dbReference type="NCBIfam" id="NF005559">
    <property type="entry name" value="PRK07231.1"/>
    <property type="match status" value="1"/>
</dbReference>
<dbReference type="KEGG" id="fwa:DCMF_02380"/>
<dbReference type="PRINTS" id="PR00081">
    <property type="entry name" value="GDHRDH"/>
</dbReference>
<dbReference type="PRINTS" id="PR00080">
    <property type="entry name" value="SDRFAMILY"/>
</dbReference>
<proteinExistence type="inferred from homology"/>
<dbReference type="AlphaFoldDB" id="A0A3G1KMS5"/>
<dbReference type="OrthoDB" id="9803333at2"/>
<sequence>MEMSNIMKLKGKIALIPGGTAGIGEQIALAFAREGATVIVASRNQERVDRVSKAIKAIGTGGGLVADITKKDQVDKMISQVVKEYGKVDIMLNSAGFYPATPVTQISPEEWQMVMDINLTGPFYCAQAAAKEMVKQKYGRIIFITSGQGLRGVPLMAHYSGAKGGLIALARAMAAELGPYGITVNTIAAGLTTTDMVNNNLPPQLLEAVAQNVPVKRLAVPEEYNGAAILLASEDGSYITGETLAVDGGSVNADAVH</sequence>
<dbReference type="GO" id="GO:0006633">
    <property type="term" value="P:fatty acid biosynthetic process"/>
    <property type="evidence" value="ECO:0007669"/>
    <property type="project" value="TreeGrafter"/>
</dbReference>
<dbReference type="InterPro" id="IPR002347">
    <property type="entry name" value="SDR_fam"/>
</dbReference>
<dbReference type="InterPro" id="IPR020904">
    <property type="entry name" value="Sc_DH/Rdtase_CS"/>
</dbReference>
<keyword evidence="2" id="KW-0560">Oxidoreductase</keyword>
<gene>
    <name evidence="3" type="ORF">DCMF_02380</name>
</gene>
<dbReference type="PANTHER" id="PTHR42760:SF133">
    <property type="entry name" value="3-OXOACYL-[ACYL-CARRIER-PROTEIN] REDUCTASE"/>
    <property type="match status" value="1"/>
</dbReference>
<dbReference type="PROSITE" id="PS00061">
    <property type="entry name" value="ADH_SHORT"/>
    <property type="match status" value="1"/>
</dbReference>
<dbReference type="SUPFAM" id="SSF51735">
    <property type="entry name" value="NAD(P)-binding Rossmann-fold domains"/>
    <property type="match status" value="1"/>
</dbReference>
<evidence type="ECO:0008006" key="5">
    <source>
        <dbReference type="Google" id="ProtNLM"/>
    </source>
</evidence>
<evidence type="ECO:0000313" key="3">
    <source>
        <dbReference type="EMBL" id="ATW23792.1"/>
    </source>
</evidence>
<dbReference type="GO" id="GO:0016616">
    <property type="term" value="F:oxidoreductase activity, acting on the CH-OH group of donors, NAD or NADP as acceptor"/>
    <property type="evidence" value="ECO:0007669"/>
    <property type="project" value="TreeGrafter"/>
</dbReference>
<dbReference type="GO" id="GO:0008206">
    <property type="term" value="P:bile acid metabolic process"/>
    <property type="evidence" value="ECO:0007669"/>
    <property type="project" value="UniProtKB-ARBA"/>
</dbReference>
<dbReference type="CDD" id="cd05233">
    <property type="entry name" value="SDR_c"/>
    <property type="match status" value="1"/>
</dbReference>
<dbReference type="GO" id="GO:0048038">
    <property type="term" value="F:quinone binding"/>
    <property type="evidence" value="ECO:0007669"/>
    <property type="project" value="TreeGrafter"/>
</dbReference>
<reference evidence="3 4" key="1">
    <citation type="submission" date="2016-10" db="EMBL/GenBank/DDBJ databases">
        <title>Complete Genome Sequence of Peptococcaceae strain DCMF.</title>
        <authorList>
            <person name="Edwards R.J."/>
            <person name="Holland S.I."/>
            <person name="Deshpande N.P."/>
            <person name="Wong Y.K."/>
            <person name="Ertan H."/>
            <person name="Manefield M."/>
            <person name="Russell T.L."/>
            <person name="Lee M.J."/>
        </authorList>
    </citation>
    <scope>NUCLEOTIDE SEQUENCE [LARGE SCALE GENOMIC DNA]</scope>
    <source>
        <strain evidence="3 4">DCMF</strain>
    </source>
</reference>
<evidence type="ECO:0000256" key="2">
    <source>
        <dbReference type="ARBA" id="ARBA00023002"/>
    </source>
</evidence>
<dbReference type="PANTHER" id="PTHR42760">
    <property type="entry name" value="SHORT-CHAIN DEHYDROGENASES/REDUCTASES FAMILY MEMBER"/>
    <property type="match status" value="1"/>
</dbReference>
<dbReference type="Gene3D" id="3.40.50.720">
    <property type="entry name" value="NAD(P)-binding Rossmann-like Domain"/>
    <property type="match status" value="1"/>
</dbReference>
<accession>A0A3G1KMS5</accession>
<dbReference type="EMBL" id="CP017634">
    <property type="protein sequence ID" value="ATW23792.1"/>
    <property type="molecule type" value="Genomic_DNA"/>
</dbReference>
<dbReference type="FunFam" id="3.40.50.720:FF:000084">
    <property type="entry name" value="Short-chain dehydrogenase reductase"/>
    <property type="match status" value="1"/>
</dbReference>
<dbReference type="Pfam" id="PF13561">
    <property type="entry name" value="adh_short_C2"/>
    <property type="match status" value="1"/>
</dbReference>
<comment type="similarity">
    <text evidence="1">Belongs to the short-chain dehydrogenases/reductases (SDR) family.</text>
</comment>
<organism evidence="3 4">
    <name type="scientific">Formimonas warabiya</name>
    <dbReference type="NCBI Taxonomy" id="1761012"/>
    <lineage>
        <taxon>Bacteria</taxon>
        <taxon>Bacillati</taxon>
        <taxon>Bacillota</taxon>
        <taxon>Clostridia</taxon>
        <taxon>Eubacteriales</taxon>
        <taxon>Peptococcaceae</taxon>
        <taxon>Candidatus Formimonas</taxon>
    </lineage>
</organism>
<evidence type="ECO:0000256" key="1">
    <source>
        <dbReference type="ARBA" id="ARBA00006484"/>
    </source>
</evidence>
<evidence type="ECO:0000313" key="4">
    <source>
        <dbReference type="Proteomes" id="UP000323521"/>
    </source>
</evidence>
<keyword evidence="4" id="KW-1185">Reference proteome</keyword>
<protein>
    <recommendedName>
        <fullName evidence="5">SDR family oxidoreductase</fullName>
    </recommendedName>
</protein>